<dbReference type="EMBL" id="LBWG01000009">
    <property type="protein sequence ID" value="KKR04298.1"/>
    <property type="molecule type" value="Genomic_DNA"/>
</dbReference>
<organism evidence="2 3">
    <name type="scientific">Candidatus Uhrbacteria bacterium GW2011_GWF2_39_13</name>
    <dbReference type="NCBI Taxonomy" id="1618995"/>
    <lineage>
        <taxon>Bacteria</taxon>
        <taxon>Candidatus Uhriibacteriota</taxon>
    </lineage>
</organism>
<keyword evidence="1" id="KW-0472">Membrane</keyword>
<dbReference type="AlphaFoldDB" id="A0A0G0MMF1"/>
<reference evidence="2 3" key="1">
    <citation type="journal article" date="2015" name="Nature">
        <title>rRNA introns, odd ribosomes, and small enigmatic genomes across a large radiation of phyla.</title>
        <authorList>
            <person name="Brown C.T."/>
            <person name="Hug L.A."/>
            <person name="Thomas B.C."/>
            <person name="Sharon I."/>
            <person name="Castelle C.J."/>
            <person name="Singh A."/>
            <person name="Wilkins M.J."/>
            <person name="Williams K.H."/>
            <person name="Banfield J.F."/>
        </authorList>
    </citation>
    <scope>NUCLEOTIDE SEQUENCE [LARGE SCALE GENOMIC DNA]</scope>
</reference>
<accession>A0A0G0MMF1</accession>
<evidence type="ECO:0000313" key="3">
    <source>
        <dbReference type="Proteomes" id="UP000033935"/>
    </source>
</evidence>
<evidence type="ECO:0000256" key="1">
    <source>
        <dbReference type="SAM" id="Phobius"/>
    </source>
</evidence>
<feature type="transmembrane region" description="Helical" evidence="1">
    <location>
        <begin position="104"/>
        <end position="124"/>
    </location>
</feature>
<proteinExistence type="predicted"/>
<keyword evidence="1" id="KW-1133">Transmembrane helix</keyword>
<sequence>MNRACLFCKKQIEDWNEHCIGCGFHVELVPDEKIKARYLRGPSLGALFFTQGWAYGARLYVWFLLSLVPVFGIIVLFICLFFGRRLSWKQGGWNSWEEFIHRMRMMDILGGIWILLLGGLYVYFRLR</sequence>
<gene>
    <name evidence="2" type="ORF">UT30_C0009G0008</name>
</gene>
<dbReference type="Proteomes" id="UP000033935">
    <property type="component" value="Unassembled WGS sequence"/>
</dbReference>
<comment type="caution">
    <text evidence="2">The sequence shown here is derived from an EMBL/GenBank/DDBJ whole genome shotgun (WGS) entry which is preliminary data.</text>
</comment>
<name>A0A0G0MMF1_9BACT</name>
<evidence type="ECO:0000313" key="2">
    <source>
        <dbReference type="EMBL" id="KKR04298.1"/>
    </source>
</evidence>
<feature type="transmembrane region" description="Helical" evidence="1">
    <location>
        <begin position="59"/>
        <end position="83"/>
    </location>
</feature>
<protein>
    <submittedName>
        <fullName evidence="2">Uncharacterized protein</fullName>
    </submittedName>
</protein>
<keyword evidence="1" id="KW-0812">Transmembrane</keyword>